<dbReference type="HOGENOM" id="CLU_2570139_0_0_11"/>
<dbReference type="KEGG" id="mlb:MLBr00217"/>
<sequence>MGVGRPCAEEPQTGFVVLHADGLSGGAGSSAIHAQFFQLGFRPIKALLSAAGGEALAYAELSPVGWQYINTALRRIDELSA</sequence>
<accession>A0A0H3MTU0</accession>
<name>A0A0H3MTU0_MYCLB</name>
<evidence type="ECO:0000313" key="1">
    <source>
        <dbReference type="EMBL" id="CAR70310.1"/>
    </source>
</evidence>
<dbReference type="Proteomes" id="UP000006900">
    <property type="component" value="Chromosome"/>
</dbReference>
<reference evidence="1 2" key="1">
    <citation type="journal article" date="2009" name="Nat. Genet.">
        <title>Comparative genomic and phylogeographic analysis of Mycobacterium leprae.</title>
        <authorList>
            <person name="Monot M."/>
            <person name="Honore N."/>
            <person name="Garnier T."/>
            <person name="Zidane N."/>
            <person name="Sherafi D."/>
            <person name="Paniz-Mondolfi A."/>
            <person name="Matsuoka M."/>
            <person name="Taylor G.M."/>
            <person name="Donoghue H.D."/>
            <person name="Bouwman A."/>
            <person name="Mays S."/>
            <person name="Watson C."/>
            <person name="Lockwood D."/>
            <person name="Khamispour A."/>
            <person name="Dowlati Y."/>
            <person name="Jianping S."/>
            <person name="Rea T.H."/>
            <person name="Vera-Cabrera L."/>
            <person name="Stefani M.M."/>
            <person name="Banu S."/>
            <person name="Macdonald M."/>
            <person name="Sapkota B.R."/>
            <person name="Spencer J.S."/>
            <person name="Thomas J."/>
            <person name="Harshman K."/>
            <person name="Singh P."/>
            <person name="Busso P."/>
            <person name="Gattiker A."/>
            <person name="Rougemont J."/>
            <person name="Brennan P.J."/>
            <person name="Cole S.T."/>
        </authorList>
    </citation>
    <scope>NUCLEOTIDE SEQUENCE [LARGE SCALE GENOMIC DNA]</scope>
    <source>
        <strain evidence="2">Br4923</strain>
    </source>
</reference>
<dbReference type="AlphaFoldDB" id="A0A0H3MTU0"/>
<dbReference type="EMBL" id="FM211192">
    <property type="protein sequence ID" value="CAR70310.1"/>
    <property type="molecule type" value="Genomic_DNA"/>
</dbReference>
<organism evidence="1 2">
    <name type="scientific">Mycobacterium leprae (strain Br4923)</name>
    <dbReference type="NCBI Taxonomy" id="561304"/>
    <lineage>
        <taxon>Bacteria</taxon>
        <taxon>Bacillati</taxon>
        <taxon>Actinomycetota</taxon>
        <taxon>Actinomycetes</taxon>
        <taxon>Mycobacteriales</taxon>
        <taxon>Mycobacteriaceae</taxon>
        <taxon>Mycobacterium</taxon>
    </lineage>
</organism>
<gene>
    <name evidence="1" type="ordered locus">MLBr00217</name>
</gene>
<evidence type="ECO:0000313" key="2">
    <source>
        <dbReference type="Proteomes" id="UP000006900"/>
    </source>
</evidence>
<protein>
    <submittedName>
        <fullName evidence="1">Uncharacterized protein</fullName>
    </submittedName>
</protein>
<proteinExistence type="predicted"/>